<gene>
    <name evidence="2" type="ORF">A4X13_0g5663</name>
</gene>
<evidence type="ECO:0000313" key="3">
    <source>
        <dbReference type="Proteomes" id="UP000077521"/>
    </source>
</evidence>
<reference evidence="2" key="2">
    <citation type="journal article" date="2019" name="IMA Fungus">
        <title>Genome sequencing and comparison of five Tilletia species to identify candidate genes for the detection of regulated species infecting wheat.</title>
        <authorList>
            <person name="Nguyen H.D.T."/>
            <person name="Sultana T."/>
            <person name="Kesanakurti P."/>
            <person name="Hambleton S."/>
        </authorList>
    </citation>
    <scope>NUCLEOTIDE SEQUENCE</scope>
    <source>
        <strain evidence="2">DAOMC 236416</strain>
    </source>
</reference>
<feature type="compositionally biased region" description="Low complexity" evidence="1">
    <location>
        <begin position="41"/>
        <end position="55"/>
    </location>
</feature>
<comment type="caution">
    <text evidence="2">The sequence shown here is derived from an EMBL/GenBank/DDBJ whole genome shotgun (WGS) entry which is preliminary data.</text>
</comment>
<feature type="compositionally biased region" description="Polar residues" evidence="1">
    <location>
        <begin position="398"/>
        <end position="416"/>
    </location>
</feature>
<feature type="compositionally biased region" description="Acidic residues" evidence="1">
    <location>
        <begin position="92"/>
        <end position="110"/>
    </location>
</feature>
<feature type="region of interest" description="Disordered" evidence="1">
    <location>
        <begin position="586"/>
        <end position="620"/>
    </location>
</feature>
<feature type="region of interest" description="Disordered" evidence="1">
    <location>
        <begin position="75"/>
        <end position="152"/>
    </location>
</feature>
<organism evidence="2 3">
    <name type="scientific">Tilletia indica</name>
    <dbReference type="NCBI Taxonomy" id="43049"/>
    <lineage>
        <taxon>Eukaryota</taxon>
        <taxon>Fungi</taxon>
        <taxon>Dikarya</taxon>
        <taxon>Basidiomycota</taxon>
        <taxon>Ustilaginomycotina</taxon>
        <taxon>Exobasidiomycetes</taxon>
        <taxon>Tilletiales</taxon>
        <taxon>Tilletiaceae</taxon>
        <taxon>Tilletia</taxon>
    </lineage>
</organism>
<feature type="compositionally biased region" description="Low complexity" evidence="1">
    <location>
        <begin position="359"/>
        <end position="375"/>
    </location>
</feature>
<protein>
    <submittedName>
        <fullName evidence="2">Uncharacterized protein</fullName>
    </submittedName>
</protein>
<feature type="region of interest" description="Disordered" evidence="1">
    <location>
        <begin position="359"/>
        <end position="427"/>
    </location>
</feature>
<feature type="compositionally biased region" description="Basic residues" evidence="1">
    <location>
        <begin position="592"/>
        <end position="608"/>
    </location>
</feature>
<feature type="compositionally biased region" description="Low complexity" evidence="1">
    <location>
        <begin position="1"/>
        <end position="19"/>
    </location>
</feature>
<dbReference type="EMBL" id="LWDF02000460">
    <property type="protein sequence ID" value="KAE8246719.1"/>
    <property type="molecule type" value="Genomic_DNA"/>
</dbReference>
<keyword evidence="3" id="KW-1185">Reference proteome</keyword>
<sequence>MSSVEDLQSPPSSDLSSPDEIALSEISSLDGFELVEPEEPSAPAGSGPAAATTAAISRRDNLRDRHEAVLLALRPELPPTVFHFPDPSAQSDDADEEGPGFDDNFGDADDGDRGGRLVQQQQAHHAAADDDDDDGCPSEAAASSTADCRSDSTRTTAYGLEKQPRWLARTSAWLATAGQGAAENEYAIPKLSLGTSFSQSCAEALHNSRLAAAAAAAAASSSSGQHQDRSQFLSLRRRSKELGQPTSIFVMLALVAAIFSLGLRLRTAPPSSSSSSAAGPSSLDSVPIESHALGMPVPVSLQVWHALEISDVLAPSQVGHLSASVGGNEEPYHRVQRVLEARRRRRAAAVARVETEAAVKMISSPSPTPSATESAIKSASSEPLHDEAPTTLPPKAEQIQSASSQDESGQQHSATNGEGAASKEPRSNIPLLGLDNASSNPLIDWNAVALFIRSLAAEARLLANFAHDLSMDVYRSLALYVDQAHEFVCQAAQHVHATLKAGRDEVKPVFSDIAQKSYKAASPYVQSAHDACSDAAQKSYNLAEPYVKSAKEAASKGARRTRAAARALQDETKPFVAQVEKKWKERNEARASRYRTRLRRQQTRRAAKRGQPNRAGFRTF</sequence>
<dbReference type="AlphaFoldDB" id="A0A177TH76"/>
<dbReference type="Proteomes" id="UP000077521">
    <property type="component" value="Unassembled WGS sequence"/>
</dbReference>
<evidence type="ECO:0000256" key="1">
    <source>
        <dbReference type="SAM" id="MobiDB-lite"/>
    </source>
</evidence>
<feature type="region of interest" description="Disordered" evidence="1">
    <location>
        <begin position="33"/>
        <end position="60"/>
    </location>
</feature>
<name>A0A177TH76_9BASI</name>
<accession>A0A177TH76</accession>
<reference evidence="2" key="1">
    <citation type="submission" date="2016-04" db="EMBL/GenBank/DDBJ databases">
        <authorList>
            <person name="Nguyen H.D."/>
            <person name="Samba Siva P."/>
            <person name="Cullis J."/>
            <person name="Levesque C.A."/>
            <person name="Hambleton S."/>
        </authorList>
    </citation>
    <scope>NUCLEOTIDE SEQUENCE</scope>
    <source>
        <strain evidence="2">DAOMC 236416</strain>
    </source>
</reference>
<evidence type="ECO:0000313" key="2">
    <source>
        <dbReference type="EMBL" id="KAE8246719.1"/>
    </source>
</evidence>
<proteinExistence type="predicted"/>
<feature type="region of interest" description="Disordered" evidence="1">
    <location>
        <begin position="1"/>
        <end position="20"/>
    </location>
</feature>